<dbReference type="RefSeq" id="WP_104527906.1">
    <property type="nucleotide sequence ID" value="NZ_POQT01000008.1"/>
</dbReference>
<gene>
    <name evidence="1" type="ORF">BKA19_0801</name>
</gene>
<proteinExistence type="predicted"/>
<sequence length="149" mass="16082">MNDASANPAPHPIARWVEVDGQDMLEVRSGDRTWLLTEDEAGELSLFLDRTDDRPGTPLPCPPWCEYEPGHGFDSAMPGGGELVRFHGRNLGEHLTVVAEEQAASKRGPVTATRGPYLDISAEGPFTAEDARQLAAGIESAVEFLAGLR</sequence>
<dbReference type="AlphaFoldDB" id="A0A4Q7Y4Y7"/>
<reference evidence="1 2" key="1">
    <citation type="submission" date="2019-02" db="EMBL/GenBank/DDBJ databases">
        <title>Sequencing the genomes of 1000 actinobacteria strains.</title>
        <authorList>
            <person name="Klenk H.-P."/>
        </authorList>
    </citation>
    <scope>NUCLEOTIDE SEQUENCE [LARGE SCALE GENOMIC DNA]</scope>
    <source>
        <strain evidence="1 2">DSM 44509</strain>
    </source>
</reference>
<organism evidence="1 2">
    <name type="scientific">Blastococcus saxobsidens</name>
    <dbReference type="NCBI Taxonomy" id="138336"/>
    <lineage>
        <taxon>Bacteria</taxon>
        <taxon>Bacillati</taxon>
        <taxon>Actinomycetota</taxon>
        <taxon>Actinomycetes</taxon>
        <taxon>Geodermatophilales</taxon>
        <taxon>Geodermatophilaceae</taxon>
        <taxon>Blastococcus</taxon>
    </lineage>
</organism>
<keyword evidence="2" id="KW-1185">Reference proteome</keyword>
<comment type="caution">
    <text evidence="1">The sequence shown here is derived from an EMBL/GenBank/DDBJ whole genome shotgun (WGS) entry which is preliminary data.</text>
</comment>
<dbReference type="Proteomes" id="UP000292507">
    <property type="component" value="Unassembled WGS sequence"/>
</dbReference>
<dbReference type="EMBL" id="SHKV01000001">
    <property type="protein sequence ID" value="RZU31153.1"/>
    <property type="molecule type" value="Genomic_DNA"/>
</dbReference>
<accession>A0A4Q7Y4Y7</accession>
<protein>
    <submittedName>
        <fullName evidence="1">Uncharacterized protein</fullName>
    </submittedName>
</protein>
<evidence type="ECO:0000313" key="2">
    <source>
        <dbReference type="Proteomes" id="UP000292507"/>
    </source>
</evidence>
<name>A0A4Q7Y4Y7_9ACTN</name>
<dbReference type="OrthoDB" id="5242787at2"/>
<evidence type="ECO:0000313" key="1">
    <source>
        <dbReference type="EMBL" id="RZU31153.1"/>
    </source>
</evidence>